<sequence length="409" mass="45082">MANDIFFLSWALWQQMTFVLAMAIVAVFCAGLVKLWWNNRLMRKQEVLDEEKRQRLQEMRKTGLPVKRANEIPFGVRAIQSGVEVDGIWISRPASPSIDTSKAKLASSTTLVGLSDSESQRKEKHVSDDTKSLSTSTVNLDRAAPRQSPSDGSIFQRLTDADDSTNTTPSGTPPVSVFAPQRKRHDPRAVSVLNEDTLRRLEGQVQTSRPAAYETYVPTSAPRNPRRPSQRSSASSSGESMDSQPRSVRSASGRSYASSRSSKLYTSRNTYETRPDYHGAVPQALQERDPRDPFATPARTPSGFSAFSQSDTRSSLYHHQELSMPEPTFGPGDLHLNKSSRKVNDGFEVLPAGTFGGVPHEFRGSAGMPELDNVEELGQGGHIPKSAKKLRKKSLSQLPQDGQGYGEAY</sequence>
<dbReference type="PANTHER" id="PTHR40623">
    <property type="entry name" value="INTEGRAL MEMBRANE PROTEIN"/>
    <property type="match status" value="1"/>
</dbReference>
<evidence type="ECO:0000256" key="2">
    <source>
        <dbReference type="SAM" id="Phobius"/>
    </source>
</evidence>
<reference evidence="4" key="1">
    <citation type="journal article" date="2023" name="Mol. Phylogenet. Evol.">
        <title>Genome-scale phylogeny and comparative genomics of the fungal order Sordariales.</title>
        <authorList>
            <person name="Hensen N."/>
            <person name="Bonometti L."/>
            <person name="Westerberg I."/>
            <person name="Brannstrom I.O."/>
            <person name="Guillou S."/>
            <person name="Cros-Aarteil S."/>
            <person name="Calhoun S."/>
            <person name="Haridas S."/>
            <person name="Kuo A."/>
            <person name="Mondo S."/>
            <person name="Pangilinan J."/>
            <person name="Riley R."/>
            <person name="LaButti K."/>
            <person name="Andreopoulos B."/>
            <person name="Lipzen A."/>
            <person name="Chen C."/>
            <person name="Yan M."/>
            <person name="Daum C."/>
            <person name="Ng V."/>
            <person name="Clum A."/>
            <person name="Steindorff A."/>
            <person name="Ohm R.A."/>
            <person name="Martin F."/>
            <person name="Silar P."/>
            <person name="Natvig D.O."/>
            <person name="Lalanne C."/>
            <person name="Gautier V."/>
            <person name="Ament-Velasquez S.L."/>
            <person name="Kruys A."/>
            <person name="Hutchinson M.I."/>
            <person name="Powell A.J."/>
            <person name="Barry K."/>
            <person name="Miller A.N."/>
            <person name="Grigoriev I.V."/>
            <person name="Debuchy R."/>
            <person name="Gladieux P."/>
            <person name="Hiltunen Thoren M."/>
            <person name="Johannesson H."/>
        </authorList>
    </citation>
    <scope>NUCLEOTIDE SEQUENCE [LARGE SCALE GENOMIC DNA]</scope>
    <source>
        <strain evidence="4">CBS 340.73</strain>
    </source>
</reference>
<dbReference type="Proteomes" id="UP001303473">
    <property type="component" value="Unassembled WGS sequence"/>
</dbReference>
<dbReference type="EMBL" id="MU853863">
    <property type="protein sequence ID" value="KAK3937108.1"/>
    <property type="molecule type" value="Genomic_DNA"/>
</dbReference>
<dbReference type="PANTHER" id="PTHR40623:SF2">
    <property type="entry name" value="INTEGRAL MEMBRANE PROTEIN"/>
    <property type="match status" value="1"/>
</dbReference>
<evidence type="ECO:0000313" key="3">
    <source>
        <dbReference type="EMBL" id="KAK3937108.1"/>
    </source>
</evidence>
<evidence type="ECO:0000256" key="1">
    <source>
        <dbReference type="SAM" id="MobiDB-lite"/>
    </source>
</evidence>
<feature type="region of interest" description="Disordered" evidence="1">
    <location>
        <begin position="109"/>
        <end position="316"/>
    </location>
</feature>
<gene>
    <name evidence="3" type="ORF">QBC46DRAFT_294966</name>
</gene>
<feature type="compositionally biased region" description="Basic and acidic residues" evidence="1">
    <location>
        <begin position="118"/>
        <end position="131"/>
    </location>
</feature>
<keyword evidence="2" id="KW-1133">Transmembrane helix</keyword>
<feature type="compositionally biased region" description="Basic residues" evidence="1">
    <location>
        <begin position="385"/>
        <end position="394"/>
    </location>
</feature>
<organism evidence="3 4">
    <name type="scientific">Diplogelasinospora grovesii</name>
    <dbReference type="NCBI Taxonomy" id="303347"/>
    <lineage>
        <taxon>Eukaryota</taxon>
        <taxon>Fungi</taxon>
        <taxon>Dikarya</taxon>
        <taxon>Ascomycota</taxon>
        <taxon>Pezizomycotina</taxon>
        <taxon>Sordariomycetes</taxon>
        <taxon>Sordariomycetidae</taxon>
        <taxon>Sordariales</taxon>
        <taxon>Diplogelasinosporaceae</taxon>
        <taxon>Diplogelasinospora</taxon>
    </lineage>
</organism>
<feature type="compositionally biased region" description="Low complexity" evidence="1">
    <location>
        <begin position="246"/>
        <end position="268"/>
    </location>
</feature>
<keyword evidence="4" id="KW-1185">Reference proteome</keyword>
<proteinExistence type="predicted"/>
<dbReference type="AlphaFoldDB" id="A0AAN6N2N2"/>
<evidence type="ECO:0000313" key="4">
    <source>
        <dbReference type="Proteomes" id="UP001303473"/>
    </source>
</evidence>
<feature type="compositionally biased region" description="Polar residues" evidence="1">
    <location>
        <begin position="302"/>
        <end position="316"/>
    </location>
</feature>
<protein>
    <submittedName>
        <fullName evidence="3">Uncharacterized protein</fullName>
    </submittedName>
</protein>
<accession>A0AAN6N2N2</accession>
<keyword evidence="2" id="KW-0472">Membrane</keyword>
<comment type="caution">
    <text evidence="3">The sequence shown here is derived from an EMBL/GenBank/DDBJ whole genome shotgun (WGS) entry which is preliminary data.</text>
</comment>
<feature type="region of interest" description="Disordered" evidence="1">
    <location>
        <begin position="360"/>
        <end position="409"/>
    </location>
</feature>
<keyword evidence="2" id="KW-0812">Transmembrane</keyword>
<name>A0AAN6N2N2_9PEZI</name>
<feature type="transmembrane region" description="Helical" evidence="2">
    <location>
        <begin position="12"/>
        <end position="37"/>
    </location>
</feature>